<dbReference type="GO" id="GO:0007166">
    <property type="term" value="P:cell surface receptor signaling pathway"/>
    <property type="evidence" value="ECO:0007669"/>
    <property type="project" value="InterPro"/>
</dbReference>
<dbReference type="GO" id="GO:0016020">
    <property type="term" value="C:membrane"/>
    <property type="evidence" value="ECO:0007669"/>
    <property type="project" value="UniProtKB-SubCell"/>
</dbReference>
<dbReference type="PRINTS" id="PR00249">
    <property type="entry name" value="GPCRSECRETIN"/>
</dbReference>
<dbReference type="PANTHER" id="PTHR46953">
    <property type="entry name" value="G-PROTEIN COUPLED RECEPTOR MTH-LIKE 1-RELATED"/>
    <property type="match status" value="1"/>
</dbReference>
<evidence type="ECO:0000256" key="2">
    <source>
        <dbReference type="ARBA" id="ARBA00008979"/>
    </source>
</evidence>
<dbReference type="InterPro" id="IPR023311">
    <property type="entry name" value="Methusela_ecto_dom_2"/>
</dbReference>
<comment type="subcellular location">
    <subcellularLocation>
        <location evidence="1">Membrane</location>
        <topology evidence="1">Multi-pass membrane protein</topology>
    </subcellularLocation>
</comment>
<dbReference type="InterPro" id="IPR036272">
    <property type="entry name" value="Methuselah_N_sf"/>
</dbReference>
<dbReference type="CDD" id="cd15039">
    <property type="entry name" value="7tmB3_Methuselah-like"/>
    <property type="match status" value="1"/>
</dbReference>
<dbReference type="AlphaFoldDB" id="A0AAW1D198"/>
<feature type="chain" id="PRO_5043463570" description="G-protein coupled receptors family 2 profile 2 domain-containing protein" evidence="11">
    <location>
        <begin position="23"/>
        <end position="503"/>
    </location>
</feature>
<evidence type="ECO:0000313" key="13">
    <source>
        <dbReference type="EMBL" id="KAK9504317.1"/>
    </source>
</evidence>
<dbReference type="GO" id="GO:0004930">
    <property type="term" value="F:G protein-coupled receptor activity"/>
    <property type="evidence" value="ECO:0007669"/>
    <property type="project" value="UniProtKB-KW"/>
</dbReference>
<evidence type="ECO:0000256" key="8">
    <source>
        <dbReference type="ARBA" id="ARBA00023170"/>
    </source>
</evidence>
<evidence type="ECO:0000313" key="14">
    <source>
        <dbReference type="Proteomes" id="UP001461498"/>
    </source>
</evidence>
<evidence type="ECO:0000256" key="3">
    <source>
        <dbReference type="ARBA" id="ARBA00022692"/>
    </source>
</evidence>
<dbReference type="EMBL" id="JAPXFL010000007">
    <property type="protein sequence ID" value="KAK9504317.1"/>
    <property type="molecule type" value="Genomic_DNA"/>
</dbReference>
<feature type="transmembrane region" description="Helical" evidence="10">
    <location>
        <begin position="331"/>
        <end position="349"/>
    </location>
</feature>
<feature type="transmembrane region" description="Helical" evidence="10">
    <location>
        <begin position="169"/>
        <end position="191"/>
    </location>
</feature>
<feature type="transmembrane region" description="Helical" evidence="10">
    <location>
        <begin position="385"/>
        <end position="405"/>
    </location>
</feature>
<evidence type="ECO:0000256" key="7">
    <source>
        <dbReference type="ARBA" id="ARBA00023136"/>
    </source>
</evidence>
<gene>
    <name evidence="13" type="ORF">O3M35_010680</name>
</gene>
<dbReference type="PANTHER" id="PTHR46953:SF1">
    <property type="entry name" value="G-PROTEIN COUPLED RECEPTOR MTH-LIKE 1-RELATED"/>
    <property type="match status" value="1"/>
</dbReference>
<comment type="caution">
    <text evidence="13">The sequence shown here is derived from an EMBL/GenBank/DDBJ whole genome shotgun (WGS) entry which is preliminary data.</text>
</comment>
<evidence type="ECO:0000256" key="4">
    <source>
        <dbReference type="ARBA" id="ARBA00022729"/>
    </source>
</evidence>
<dbReference type="SUPFAM" id="SSF81321">
    <property type="entry name" value="Family A G protein-coupled receptor-like"/>
    <property type="match status" value="1"/>
</dbReference>
<feature type="transmembrane region" description="Helical" evidence="10">
    <location>
        <begin position="203"/>
        <end position="224"/>
    </location>
</feature>
<keyword evidence="5 10" id="KW-1133">Transmembrane helix</keyword>
<feature type="transmembrane region" description="Helical" evidence="10">
    <location>
        <begin position="230"/>
        <end position="258"/>
    </location>
</feature>
<protein>
    <recommendedName>
        <fullName evidence="12">G-protein coupled receptors family 2 profile 2 domain-containing protein</fullName>
    </recommendedName>
</protein>
<keyword evidence="7 10" id="KW-0472">Membrane</keyword>
<keyword evidence="9" id="KW-0807">Transducer</keyword>
<dbReference type="Pfam" id="PF00002">
    <property type="entry name" value="7tm_2"/>
    <property type="match status" value="1"/>
</dbReference>
<dbReference type="InterPro" id="IPR052808">
    <property type="entry name" value="GPCR_Mth-like"/>
</dbReference>
<dbReference type="Gene3D" id="2.170.180.11">
    <property type="entry name" value="Methuselah ectodomain, domain 2"/>
    <property type="match status" value="1"/>
</dbReference>
<keyword evidence="8" id="KW-0675">Receptor</keyword>
<evidence type="ECO:0000259" key="12">
    <source>
        <dbReference type="PROSITE" id="PS50261"/>
    </source>
</evidence>
<keyword evidence="6" id="KW-0297">G-protein coupled receptor</keyword>
<evidence type="ECO:0000256" key="5">
    <source>
        <dbReference type="ARBA" id="ARBA00022989"/>
    </source>
</evidence>
<dbReference type="InterPro" id="IPR017981">
    <property type="entry name" value="GPCR_2-like_7TM"/>
</dbReference>
<comment type="similarity">
    <text evidence="2">Belongs to the G-protein coupled receptor 2 family. Mth subfamily.</text>
</comment>
<accession>A0AAW1D198</accession>
<evidence type="ECO:0000256" key="1">
    <source>
        <dbReference type="ARBA" id="ARBA00004141"/>
    </source>
</evidence>
<keyword evidence="14" id="KW-1185">Reference proteome</keyword>
<dbReference type="SUPFAM" id="SSF63877">
    <property type="entry name" value="Methuselah ectodomain"/>
    <property type="match status" value="1"/>
</dbReference>
<dbReference type="Gene3D" id="1.20.1070.10">
    <property type="entry name" value="Rhodopsin 7-helix transmembrane proteins"/>
    <property type="match status" value="1"/>
</dbReference>
<keyword evidence="4 11" id="KW-0732">Signal</keyword>
<dbReference type="PROSITE" id="PS50261">
    <property type="entry name" value="G_PROTEIN_RECEP_F2_4"/>
    <property type="match status" value="1"/>
</dbReference>
<reference evidence="13 14" key="1">
    <citation type="submission" date="2022-12" db="EMBL/GenBank/DDBJ databases">
        <title>Chromosome-level genome assembly of true bugs.</title>
        <authorList>
            <person name="Ma L."/>
            <person name="Li H."/>
        </authorList>
    </citation>
    <scope>NUCLEOTIDE SEQUENCE [LARGE SCALE GENOMIC DNA]</scope>
    <source>
        <strain evidence="13">Lab_2022b</strain>
    </source>
</reference>
<proteinExistence type="inferred from homology"/>
<feature type="domain" description="G-protein coupled receptors family 2 profile 2" evidence="12">
    <location>
        <begin position="167"/>
        <end position="434"/>
    </location>
</feature>
<sequence>MLFHCYISCLLYATFIIHSIYAAPFTVEPAEDNNLIQDDNSTIPKIPKCCQLNESLLNPSEGCAVSDIKFLPPFTGLEPKEVDIIIGLGCEHGKYRLEPSEAPEDVFHLLADGTLSTPLQKQTLYSPLEYCLENTIAYDKDGKETIEVLPFLCFPPPDSLDSWRRLSHILFPIGSLISVPFLVAVVILYLAIPELRTTHGQVLACHSSCLAFAYVSLSIVQLFGDELPNTFCIIMAFLIQFSFMSCFFWLNVLCLHTWRQLNKGYEMGEVNTVASRTLFIIYSLYGWGIPIIIICVSVVMDLTPSIPSSYLKPNFGLDSCWFHTDNAALPYFYGPITLLLIANVVYFIMTTRILHRSRNSTRITSLQQAVIGVIVKKRRNSFVQAVLLFLAMGLNWLLEVISWVVGGPPQLWLLTDIINTLQGIIVFYIFVLQDPWVRRLSYEYFRRVCCCRNSNDGIVLPEEERINQQKSDTNINRKRFQQLIPLVTANKDRLMKDSTDSNH</sequence>
<evidence type="ECO:0000256" key="11">
    <source>
        <dbReference type="SAM" id="SignalP"/>
    </source>
</evidence>
<feature type="signal peptide" evidence="11">
    <location>
        <begin position="1"/>
        <end position="22"/>
    </location>
</feature>
<keyword evidence="3 10" id="KW-0812">Transmembrane</keyword>
<evidence type="ECO:0000256" key="9">
    <source>
        <dbReference type="ARBA" id="ARBA00023224"/>
    </source>
</evidence>
<dbReference type="InterPro" id="IPR000832">
    <property type="entry name" value="GPCR_2_secretin-like"/>
</dbReference>
<evidence type="ECO:0000256" key="10">
    <source>
        <dbReference type="SAM" id="Phobius"/>
    </source>
</evidence>
<organism evidence="13 14">
    <name type="scientific">Rhynocoris fuscipes</name>
    <dbReference type="NCBI Taxonomy" id="488301"/>
    <lineage>
        <taxon>Eukaryota</taxon>
        <taxon>Metazoa</taxon>
        <taxon>Ecdysozoa</taxon>
        <taxon>Arthropoda</taxon>
        <taxon>Hexapoda</taxon>
        <taxon>Insecta</taxon>
        <taxon>Pterygota</taxon>
        <taxon>Neoptera</taxon>
        <taxon>Paraneoptera</taxon>
        <taxon>Hemiptera</taxon>
        <taxon>Heteroptera</taxon>
        <taxon>Panheteroptera</taxon>
        <taxon>Cimicomorpha</taxon>
        <taxon>Reduviidae</taxon>
        <taxon>Harpactorinae</taxon>
        <taxon>Harpactorini</taxon>
        <taxon>Rhynocoris</taxon>
    </lineage>
</organism>
<feature type="transmembrane region" description="Helical" evidence="10">
    <location>
        <begin position="279"/>
        <end position="300"/>
    </location>
</feature>
<dbReference type="Proteomes" id="UP001461498">
    <property type="component" value="Unassembled WGS sequence"/>
</dbReference>
<evidence type="ECO:0000256" key="6">
    <source>
        <dbReference type="ARBA" id="ARBA00023040"/>
    </source>
</evidence>
<feature type="transmembrane region" description="Helical" evidence="10">
    <location>
        <begin position="411"/>
        <end position="431"/>
    </location>
</feature>
<name>A0AAW1D198_9HEMI</name>